<dbReference type="EMBL" id="CDMC01000032">
    <property type="protein sequence ID" value="CEL11832.1"/>
    <property type="molecule type" value="Genomic_DNA"/>
</dbReference>
<organism evidence="2 3">
    <name type="scientific">Aspergillus calidoustus</name>
    <dbReference type="NCBI Taxonomy" id="454130"/>
    <lineage>
        <taxon>Eukaryota</taxon>
        <taxon>Fungi</taxon>
        <taxon>Dikarya</taxon>
        <taxon>Ascomycota</taxon>
        <taxon>Pezizomycotina</taxon>
        <taxon>Eurotiomycetes</taxon>
        <taxon>Eurotiomycetidae</taxon>
        <taxon>Eurotiales</taxon>
        <taxon>Aspergillaceae</taxon>
        <taxon>Aspergillus</taxon>
        <taxon>Aspergillus subgen. Nidulantes</taxon>
    </lineage>
</organism>
<dbReference type="OMA" id="RAIPNLC"/>
<dbReference type="Proteomes" id="UP000054771">
    <property type="component" value="Unassembled WGS sequence"/>
</dbReference>
<reference evidence="3" key="1">
    <citation type="journal article" date="2016" name="Genome Announc.">
        <title>Draft genome sequences of fungus Aspergillus calidoustus.</title>
        <authorList>
            <person name="Horn F."/>
            <person name="Linde J."/>
            <person name="Mattern D.J."/>
            <person name="Walther G."/>
            <person name="Guthke R."/>
            <person name="Scherlach K."/>
            <person name="Martin K."/>
            <person name="Brakhage A.A."/>
            <person name="Petzke L."/>
            <person name="Valiante V."/>
        </authorList>
    </citation>
    <scope>NUCLEOTIDE SEQUENCE [LARGE SCALE GENOMIC DNA]</scope>
    <source>
        <strain evidence="3">SF006504</strain>
    </source>
</reference>
<evidence type="ECO:0000256" key="1">
    <source>
        <dbReference type="SAM" id="SignalP"/>
    </source>
</evidence>
<evidence type="ECO:0000313" key="2">
    <source>
        <dbReference type="EMBL" id="CEL11832.1"/>
    </source>
</evidence>
<dbReference type="OrthoDB" id="4502175at2759"/>
<protein>
    <submittedName>
        <fullName evidence="2">Uncharacterized protein</fullName>
    </submittedName>
</protein>
<evidence type="ECO:0000313" key="3">
    <source>
        <dbReference type="Proteomes" id="UP000054771"/>
    </source>
</evidence>
<accession>A0A0U5GLG6</accession>
<name>A0A0U5GLG6_ASPCI</name>
<dbReference type="AlphaFoldDB" id="A0A0U5GLG6"/>
<feature type="signal peptide" evidence="1">
    <location>
        <begin position="1"/>
        <end position="22"/>
    </location>
</feature>
<proteinExistence type="predicted"/>
<keyword evidence="1" id="KW-0732">Signal</keyword>
<keyword evidence="3" id="KW-1185">Reference proteome</keyword>
<sequence length="127" mass="13150">MKYKTIVAIPFVGLALAGAVPARKKENLAARAIPNLCNNNGVPEGGGSCACYYCPGGGGEYPPIPLCTDRYGNNCTSDVDMSTCCCGCCCTPVSIPQLPPCAKVGSPIPEINCDSNVCVNCCDCVNY</sequence>
<gene>
    <name evidence="2" type="ORF">ASPCAL14928</name>
</gene>
<feature type="chain" id="PRO_5006857996" evidence="1">
    <location>
        <begin position="23"/>
        <end position="127"/>
    </location>
</feature>